<dbReference type="AlphaFoldDB" id="A0A7H0VGT1"/>
<dbReference type="RefSeq" id="WP_210759456.1">
    <property type="nucleotide sequence ID" value="NZ_CP060139.1"/>
</dbReference>
<evidence type="ECO:0000313" key="3">
    <source>
        <dbReference type="Proteomes" id="UP000516305"/>
    </source>
</evidence>
<name>A0A7H0VGT1_9FLAO</name>
<sequence length="151" mass="17646">MRNFLLLLFVLPFWAQAQNSEAYSDKDLQNYLALSKAINEARREAADYAHRMQAELQISDEQMGQTMAALKERGSWEALRPDLDSNFAERFNELMTYRATLKERLKENLQKELSALGWSDDFYQHLVLTIQADPKLQERLIQVSKTEEQSE</sequence>
<organism evidence="2 3">
    <name type="scientific">Croceimicrobium hydrocarbonivorans</name>
    <dbReference type="NCBI Taxonomy" id="2761580"/>
    <lineage>
        <taxon>Bacteria</taxon>
        <taxon>Pseudomonadati</taxon>
        <taxon>Bacteroidota</taxon>
        <taxon>Flavobacteriia</taxon>
        <taxon>Flavobacteriales</taxon>
        <taxon>Owenweeksiaceae</taxon>
        <taxon>Croceimicrobium</taxon>
    </lineage>
</organism>
<keyword evidence="3" id="KW-1185">Reference proteome</keyword>
<protein>
    <recommendedName>
        <fullName evidence="4">DUF4168 domain-containing protein</fullName>
    </recommendedName>
</protein>
<evidence type="ECO:0000313" key="2">
    <source>
        <dbReference type="EMBL" id="QNR24929.1"/>
    </source>
</evidence>
<feature type="signal peptide" evidence="1">
    <location>
        <begin position="1"/>
        <end position="17"/>
    </location>
</feature>
<dbReference type="Proteomes" id="UP000516305">
    <property type="component" value="Chromosome"/>
</dbReference>
<gene>
    <name evidence="2" type="ORF">H4K34_03555</name>
</gene>
<keyword evidence="1" id="KW-0732">Signal</keyword>
<reference evidence="2 3" key="1">
    <citation type="submission" date="2020-08" db="EMBL/GenBank/DDBJ databases">
        <title>Croceimicrobium hydrocarbonivorans gen. nov., sp. nov., a novel marine bacterium isolated from a bacterial consortium that degrades polyethylene terephthalate.</title>
        <authorList>
            <person name="Liu R."/>
        </authorList>
    </citation>
    <scope>NUCLEOTIDE SEQUENCE [LARGE SCALE GENOMIC DNA]</scope>
    <source>
        <strain evidence="2 3">A20-9</strain>
    </source>
</reference>
<proteinExistence type="predicted"/>
<dbReference type="KEGG" id="chyd:H4K34_03555"/>
<feature type="chain" id="PRO_5029005331" description="DUF4168 domain-containing protein" evidence="1">
    <location>
        <begin position="18"/>
        <end position="151"/>
    </location>
</feature>
<evidence type="ECO:0008006" key="4">
    <source>
        <dbReference type="Google" id="ProtNLM"/>
    </source>
</evidence>
<accession>A0A7H0VGT1</accession>
<evidence type="ECO:0000256" key="1">
    <source>
        <dbReference type="SAM" id="SignalP"/>
    </source>
</evidence>
<dbReference type="EMBL" id="CP060139">
    <property type="protein sequence ID" value="QNR24929.1"/>
    <property type="molecule type" value="Genomic_DNA"/>
</dbReference>